<dbReference type="PROSITE" id="PS50053">
    <property type="entry name" value="UBIQUITIN_2"/>
    <property type="match status" value="1"/>
</dbReference>
<dbReference type="PANTHER" id="PTHR16470:SF0">
    <property type="entry name" value="UBIQUITIN DOMAIN-CONTAINING PROTEIN UBFD1"/>
    <property type="match status" value="1"/>
</dbReference>
<feature type="compositionally biased region" description="Low complexity" evidence="1">
    <location>
        <begin position="1"/>
        <end position="12"/>
    </location>
</feature>
<feature type="compositionally biased region" description="Basic and acidic residues" evidence="1">
    <location>
        <begin position="134"/>
        <end position="144"/>
    </location>
</feature>
<name>A0A6F9DVJ2_9ASCI</name>
<dbReference type="GO" id="GO:0003723">
    <property type="term" value="F:RNA binding"/>
    <property type="evidence" value="ECO:0007669"/>
    <property type="project" value="TreeGrafter"/>
</dbReference>
<dbReference type="SMART" id="SM00213">
    <property type="entry name" value="UBQ"/>
    <property type="match status" value="1"/>
</dbReference>
<evidence type="ECO:0000256" key="1">
    <source>
        <dbReference type="SAM" id="MobiDB-lite"/>
    </source>
</evidence>
<reference evidence="3" key="1">
    <citation type="submission" date="2020-04" db="EMBL/GenBank/DDBJ databases">
        <authorList>
            <person name="Neveu A P."/>
        </authorList>
    </citation>
    <scope>NUCLEOTIDE SEQUENCE</scope>
    <source>
        <tissue evidence="3">Whole embryo</tissue>
    </source>
</reference>
<dbReference type="InterPro" id="IPR057455">
    <property type="entry name" value="UBFD1_C"/>
</dbReference>
<evidence type="ECO:0000259" key="2">
    <source>
        <dbReference type="PROSITE" id="PS50053"/>
    </source>
</evidence>
<feature type="region of interest" description="Disordered" evidence="1">
    <location>
        <begin position="1"/>
        <end position="30"/>
    </location>
</feature>
<dbReference type="InterPro" id="IPR000626">
    <property type="entry name" value="Ubiquitin-like_dom"/>
</dbReference>
<dbReference type="PANTHER" id="PTHR16470">
    <property type="entry name" value="UBIQUITIN DOMAIN-CONTAINING PROTEIN UBFD1"/>
    <property type="match status" value="1"/>
</dbReference>
<dbReference type="InterPro" id="IPR029071">
    <property type="entry name" value="Ubiquitin-like_domsf"/>
</dbReference>
<gene>
    <name evidence="3" type="primary">Ubfd1</name>
</gene>
<dbReference type="SUPFAM" id="SSF54236">
    <property type="entry name" value="Ubiquitin-like"/>
    <property type="match status" value="1"/>
</dbReference>
<dbReference type="CDD" id="cd17047">
    <property type="entry name" value="Ubl_UBFD1"/>
    <property type="match status" value="1"/>
</dbReference>
<accession>A0A6F9DVJ2</accession>
<dbReference type="InterPro" id="IPR019954">
    <property type="entry name" value="Ubiquitin_CS"/>
</dbReference>
<protein>
    <submittedName>
        <fullName evidence="3">Ubiquitin domain-containing protein UBFD1-like</fullName>
    </submittedName>
</protein>
<evidence type="ECO:0000313" key="3">
    <source>
        <dbReference type="EMBL" id="CAB3267464.1"/>
    </source>
</evidence>
<dbReference type="Pfam" id="PF00240">
    <property type="entry name" value="ubiquitin"/>
    <property type="match status" value="1"/>
</dbReference>
<dbReference type="AlphaFoldDB" id="A0A6F9DVJ2"/>
<feature type="region of interest" description="Disordered" evidence="1">
    <location>
        <begin position="124"/>
        <end position="158"/>
    </location>
</feature>
<dbReference type="Pfam" id="PF25343">
    <property type="entry name" value="PH_UBFD1_C"/>
    <property type="match status" value="1"/>
</dbReference>
<proteinExistence type="evidence at transcript level"/>
<dbReference type="PROSITE" id="PS00299">
    <property type="entry name" value="UBIQUITIN_1"/>
    <property type="match status" value="1"/>
</dbReference>
<organism evidence="3">
    <name type="scientific">Phallusia mammillata</name>
    <dbReference type="NCBI Taxonomy" id="59560"/>
    <lineage>
        <taxon>Eukaryota</taxon>
        <taxon>Metazoa</taxon>
        <taxon>Chordata</taxon>
        <taxon>Tunicata</taxon>
        <taxon>Ascidiacea</taxon>
        <taxon>Phlebobranchia</taxon>
        <taxon>Ascidiidae</taxon>
        <taxon>Phallusia</taxon>
    </lineage>
</organism>
<sequence length="268" mass="29781">MEETSTTTTEETTLAENNVEATKGDAAEANNAKQIKETPVADNISFLVVFNKQKLKISWSASDTIANLKAHLHDTTGVPPALQKLMFKGLVKDEQKLSEAGIVNGSKMMLVGSKLTDVILATTKASDKPSSSAEEEKPKKEPLSKQKPHAKIVDGGIPDDAMPAYKNGHENLPEVPLCGMVNKYGHKVRLTFKLESDQVWIGTKERTDKVNMTSIKQVVSEPIHGHEEYHMLALQRGPTEQSRYWIYWVPAQYVKGIKDLILGQWQLF</sequence>
<dbReference type="Gene3D" id="3.10.20.90">
    <property type="entry name" value="Phosphatidylinositol 3-kinase Catalytic Subunit, Chain A, domain 1"/>
    <property type="match status" value="1"/>
</dbReference>
<dbReference type="EMBL" id="LR791602">
    <property type="protein sequence ID" value="CAB3267464.1"/>
    <property type="molecule type" value="mRNA"/>
</dbReference>
<dbReference type="GO" id="GO:0045296">
    <property type="term" value="F:cadherin binding"/>
    <property type="evidence" value="ECO:0007669"/>
    <property type="project" value="TreeGrafter"/>
</dbReference>
<dbReference type="InterPro" id="IPR039120">
    <property type="entry name" value="UBFD1"/>
</dbReference>
<feature type="domain" description="Ubiquitin-like" evidence="2">
    <location>
        <begin position="44"/>
        <end position="111"/>
    </location>
</feature>